<reference evidence="11" key="1">
    <citation type="submission" date="2022-01" db="EMBL/GenBank/DDBJ databases">
        <authorList>
            <person name="King R."/>
        </authorList>
    </citation>
    <scope>NUCLEOTIDE SEQUENCE</scope>
</reference>
<gene>
    <name evidence="11" type="ORF">CHIRRI_LOCUS13501</name>
</gene>
<feature type="transmembrane region" description="Helical" evidence="9">
    <location>
        <begin position="907"/>
        <end position="928"/>
    </location>
</feature>
<dbReference type="OrthoDB" id="10635071at2759"/>
<dbReference type="GO" id="GO:0050906">
    <property type="term" value="P:detection of stimulus involved in sensory perception"/>
    <property type="evidence" value="ECO:0007669"/>
    <property type="project" value="UniProtKB-ARBA"/>
</dbReference>
<keyword evidence="8" id="KW-0325">Glycoprotein</keyword>
<keyword evidence="4 9" id="KW-0812">Transmembrane</keyword>
<feature type="transmembrane region" description="Helical" evidence="9">
    <location>
        <begin position="556"/>
        <end position="574"/>
    </location>
</feature>
<evidence type="ECO:0000259" key="10">
    <source>
        <dbReference type="Pfam" id="PF00060"/>
    </source>
</evidence>
<dbReference type="EMBL" id="OU895880">
    <property type="protein sequence ID" value="CAG9810688.1"/>
    <property type="molecule type" value="Genomic_DNA"/>
</dbReference>
<evidence type="ECO:0000256" key="3">
    <source>
        <dbReference type="ARBA" id="ARBA00022475"/>
    </source>
</evidence>
<name>A0A9N9S7C7_9DIPT</name>
<feature type="domain" description="Ionotropic glutamate receptor C-terminal" evidence="10">
    <location>
        <begin position="904"/>
        <end position="1162"/>
    </location>
</feature>
<evidence type="ECO:0000256" key="8">
    <source>
        <dbReference type="ARBA" id="ARBA00023180"/>
    </source>
</evidence>
<evidence type="ECO:0000256" key="6">
    <source>
        <dbReference type="ARBA" id="ARBA00023136"/>
    </source>
</evidence>
<dbReference type="GO" id="GO:0005886">
    <property type="term" value="C:plasma membrane"/>
    <property type="evidence" value="ECO:0007669"/>
    <property type="project" value="UniProtKB-SubCell"/>
</dbReference>
<keyword evidence="3" id="KW-1003">Cell membrane</keyword>
<organism evidence="11 12">
    <name type="scientific">Chironomus riparius</name>
    <dbReference type="NCBI Taxonomy" id="315576"/>
    <lineage>
        <taxon>Eukaryota</taxon>
        <taxon>Metazoa</taxon>
        <taxon>Ecdysozoa</taxon>
        <taxon>Arthropoda</taxon>
        <taxon>Hexapoda</taxon>
        <taxon>Insecta</taxon>
        <taxon>Pterygota</taxon>
        <taxon>Neoptera</taxon>
        <taxon>Endopterygota</taxon>
        <taxon>Diptera</taxon>
        <taxon>Nematocera</taxon>
        <taxon>Chironomoidea</taxon>
        <taxon>Chironomidae</taxon>
        <taxon>Chironominae</taxon>
        <taxon>Chironomus</taxon>
    </lineage>
</organism>
<dbReference type="PANTHER" id="PTHR42643:SF30">
    <property type="entry name" value="IONOTROPIC RECEPTOR 40A-RELATED"/>
    <property type="match status" value="1"/>
</dbReference>
<feature type="domain" description="Ionotropic glutamate receptor C-terminal" evidence="10">
    <location>
        <begin position="327"/>
        <end position="562"/>
    </location>
</feature>
<dbReference type="GO" id="GO:0015276">
    <property type="term" value="F:ligand-gated monoatomic ion channel activity"/>
    <property type="evidence" value="ECO:0007669"/>
    <property type="project" value="InterPro"/>
</dbReference>
<evidence type="ECO:0000256" key="5">
    <source>
        <dbReference type="ARBA" id="ARBA00022989"/>
    </source>
</evidence>
<reference evidence="11" key="2">
    <citation type="submission" date="2022-10" db="EMBL/GenBank/DDBJ databases">
        <authorList>
            <consortium name="ENA_rothamsted_submissions"/>
            <consortium name="culmorum"/>
            <person name="King R."/>
        </authorList>
    </citation>
    <scope>NUCLEOTIDE SEQUENCE</scope>
</reference>
<protein>
    <recommendedName>
        <fullName evidence="10">Ionotropic glutamate receptor C-terminal domain-containing protein</fullName>
    </recommendedName>
</protein>
<feature type="transmembrane region" description="Helical" evidence="9">
    <location>
        <begin position="1156"/>
        <end position="1181"/>
    </location>
</feature>
<evidence type="ECO:0000256" key="7">
    <source>
        <dbReference type="ARBA" id="ARBA00023170"/>
    </source>
</evidence>
<comment type="subcellular location">
    <subcellularLocation>
        <location evidence="1">Cell membrane</location>
        <topology evidence="1">Multi-pass membrane protein</topology>
    </subcellularLocation>
</comment>
<feature type="transmembrane region" description="Helical" evidence="9">
    <location>
        <begin position="363"/>
        <end position="380"/>
    </location>
</feature>
<evidence type="ECO:0000313" key="11">
    <source>
        <dbReference type="EMBL" id="CAG9810688.1"/>
    </source>
</evidence>
<comment type="similarity">
    <text evidence="2">Belongs to the glutamate-gated ion channel (TC 1.A.10.1) family.</text>
</comment>
<dbReference type="Gene3D" id="1.10.287.70">
    <property type="match status" value="2"/>
</dbReference>
<evidence type="ECO:0000313" key="12">
    <source>
        <dbReference type="Proteomes" id="UP001153620"/>
    </source>
</evidence>
<keyword evidence="6 9" id="KW-0472">Membrane</keyword>
<evidence type="ECO:0000256" key="2">
    <source>
        <dbReference type="ARBA" id="ARBA00008685"/>
    </source>
</evidence>
<evidence type="ECO:0000256" key="4">
    <source>
        <dbReference type="ARBA" id="ARBA00022692"/>
    </source>
</evidence>
<dbReference type="InterPro" id="IPR001320">
    <property type="entry name" value="Iontro_rcpt_C"/>
</dbReference>
<dbReference type="AlphaFoldDB" id="A0A9N9S7C7"/>
<feature type="transmembrane region" description="Helical" evidence="9">
    <location>
        <begin position="330"/>
        <end position="351"/>
    </location>
</feature>
<evidence type="ECO:0000256" key="9">
    <source>
        <dbReference type="SAM" id="Phobius"/>
    </source>
</evidence>
<feature type="transmembrane region" description="Helical" evidence="9">
    <location>
        <begin position="963"/>
        <end position="983"/>
    </location>
</feature>
<evidence type="ECO:0000256" key="1">
    <source>
        <dbReference type="ARBA" id="ARBA00004651"/>
    </source>
</evidence>
<dbReference type="Pfam" id="PF00060">
    <property type="entry name" value="Lig_chan"/>
    <property type="match status" value="2"/>
</dbReference>
<accession>A0A9N9S7C7</accession>
<sequence>MSKLEMILIMCASILTSSAVFVNYLLKIHEGFTVKHALLDIIDEFYTKNSLEFDFIIFDSENSALINKIGSSNSGMQPYQVKTVNSFEKWNQIDKSAVILVNNGHNFNILNSKVNLTNSYAKNLKFVIIFDDFENSIEHILAREQLTNSKGIILDFSYFVLNFDDTIHLVTILWHSEAFCGSAYYYPINVYLKRSKTWAVKLKDFQKFRNFHKCPLIVTSLHTFYGFFYADQFDKRFRGLLVDLVQSIAQYVNFTAAFISTKDNSLTGSYIDQTGNQTFQVVQGVKTNFPDSLEHVTMTFSQNSFIFVITPADPYTSYEKILLPFDTDTWTWLIITFSCTFVSIFIINRISKEVQDIVYGENVQTPTMNVFFIFFGIGQMRLPAKWFARFLLINFILFCLIFRTCYQSKMFEFMTSDMRKSSPETIDDLFVQNFTIYTMEFEHIVKILENLIDEKRRLDHSQKIAFFMPQDSIPSLIIRCKCQPKILRQALWTYQNGISMLKNHFLFAATEEVMQKFIPMGLIQHSYDLHNWICLRPIIEPEENEPIVLTMDELEFGFILWLTVCAVSILGFFWEILMSKIRSCMGISFLIGCSAVSITMNPNNDDLSTIQAISDIIDEFYSKKSLDFDFIIFDSENSRIIDKIGSSSNKLHPYQVKTVDNFDEWNQIDKSAVILVGNVLSVNNLNNEVKLTNFYSKDLIFLIILDEVFGFPLKLSAQPFLVNDYGRLLEFSYFLINYHDKIVFGTVTWFSQSKCDAPLFMPVNVMLKSTKQWLTSLKFFDKFRNLHGCPLTSGSIFNTLGTFYKDKFTSELRGIFFDLTLAIAQYTNFTAYFFPISNYTLSDDVNKVDETGDGRIQIVYKIRTNSLDSHEHVTMTFTQFSFIFVITPADPYTSYEKILLPFDTDTWTWLIITFSCTFVSIFIINRISKEVQDIVYGENVQTPTMNVFFIFFGIGQMRLPAKWFARFLLINFILFCLIFRTCYQSKMFEFMTSDMRKSSPETIDDLFVQNFTIYTMEFEHIVKILGNLIDEKRRCLYTKYPRGFTLSFLDSGVLKLGQNSTARIAFFIPDDSLVIFREKCNCLPKVLKQTLLTYQNGIAMLKNNFLFKQTEEVVQRFIEMGIMQHLYEYHVWVCNRPVIAIDENKPKILTMDDLEFGFTIWIAVICASILGFLFEIVRFWIKKLIRKL</sequence>
<keyword evidence="5 9" id="KW-1133">Transmembrane helix</keyword>
<keyword evidence="7" id="KW-0675">Receptor</keyword>
<keyword evidence="12" id="KW-1185">Reference proteome</keyword>
<dbReference type="PANTHER" id="PTHR42643">
    <property type="entry name" value="IONOTROPIC RECEPTOR 20A-RELATED"/>
    <property type="match status" value="1"/>
</dbReference>
<proteinExistence type="inferred from homology"/>
<dbReference type="Proteomes" id="UP001153620">
    <property type="component" value="Chromosome 4"/>
</dbReference>
<feature type="transmembrane region" description="Helical" evidence="9">
    <location>
        <begin position="386"/>
        <end position="406"/>
    </location>
</feature>
<dbReference type="InterPro" id="IPR052192">
    <property type="entry name" value="Insect_Ionotropic_Sensory_Rcpt"/>
</dbReference>